<keyword evidence="4" id="KW-1015">Disulfide bond</keyword>
<sequence>MAGIKKVVVLNVAVVALLLAVSATADMVELVKLLNSKNQEFAGTERCERCEKCLCTRSIPPRCRCADVKDFCDPPCPYVTAAEPTLQIIQKVAA</sequence>
<evidence type="ECO:0000259" key="6">
    <source>
        <dbReference type="Pfam" id="PF00228"/>
    </source>
</evidence>
<dbReference type="InterPro" id="IPR000877">
    <property type="entry name" value="Prot_inh_BBI"/>
</dbReference>
<organism evidence="7 8">
    <name type="scientific">Rhamnella rubrinervis</name>
    <dbReference type="NCBI Taxonomy" id="2594499"/>
    <lineage>
        <taxon>Eukaryota</taxon>
        <taxon>Viridiplantae</taxon>
        <taxon>Streptophyta</taxon>
        <taxon>Embryophyta</taxon>
        <taxon>Tracheophyta</taxon>
        <taxon>Spermatophyta</taxon>
        <taxon>Magnoliopsida</taxon>
        <taxon>eudicotyledons</taxon>
        <taxon>Gunneridae</taxon>
        <taxon>Pentapetalae</taxon>
        <taxon>rosids</taxon>
        <taxon>fabids</taxon>
        <taxon>Rosales</taxon>
        <taxon>Rhamnaceae</taxon>
        <taxon>rhamnoid group</taxon>
        <taxon>Rhamneae</taxon>
        <taxon>Rhamnella</taxon>
    </lineage>
</organism>
<feature type="domain" description="Bowman-Birk serine protease inhibitors family" evidence="6">
    <location>
        <begin position="50"/>
        <end position="72"/>
    </location>
</feature>
<keyword evidence="8" id="KW-1185">Reference proteome</keyword>
<dbReference type="Pfam" id="PF00228">
    <property type="entry name" value="Bowman-Birk_leg"/>
    <property type="match status" value="1"/>
</dbReference>
<dbReference type="GO" id="GO:0004867">
    <property type="term" value="F:serine-type endopeptidase inhibitor activity"/>
    <property type="evidence" value="ECO:0007669"/>
    <property type="project" value="UniProtKB-KW"/>
</dbReference>
<dbReference type="InterPro" id="IPR035995">
    <property type="entry name" value="Bowman-Birk_prot_inh"/>
</dbReference>
<evidence type="ECO:0000256" key="1">
    <source>
        <dbReference type="ARBA" id="ARBA00008506"/>
    </source>
</evidence>
<evidence type="ECO:0000256" key="3">
    <source>
        <dbReference type="ARBA" id="ARBA00022900"/>
    </source>
</evidence>
<keyword evidence="5" id="KW-0732">Signal</keyword>
<dbReference type="SUPFAM" id="SSF57247">
    <property type="entry name" value="Bowman-Birk inhibitor, BBI"/>
    <property type="match status" value="1"/>
</dbReference>
<protein>
    <recommendedName>
        <fullName evidence="6">Bowman-Birk serine protease inhibitors family domain-containing protein</fullName>
    </recommendedName>
</protein>
<name>A0A8K0DUY0_9ROSA</name>
<evidence type="ECO:0000256" key="2">
    <source>
        <dbReference type="ARBA" id="ARBA00022690"/>
    </source>
</evidence>
<dbReference type="AlphaFoldDB" id="A0A8K0DUY0"/>
<gene>
    <name evidence="7" type="ORF">FNV43_RR19904</name>
</gene>
<dbReference type="GO" id="GO:0005576">
    <property type="term" value="C:extracellular region"/>
    <property type="evidence" value="ECO:0007669"/>
    <property type="project" value="InterPro"/>
</dbReference>
<dbReference type="Proteomes" id="UP000796880">
    <property type="component" value="Unassembled WGS sequence"/>
</dbReference>
<dbReference type="EMBL" id="VOIH02000009">
    <property type="protein sequence ID" value="KAF3437151.1"/>
    <property type="molecule type" value="Genomic_DNA"/>
</dbReference>
<comment type="caution">
    <text evidence="7">The sequence shown here is derived from an EMBL/GenBank/DDBJ whole genome shotgun (WGS) entry which is preliminary data.</text>
</comment>
<keyword evidence="2" id="KW-0646">Protease inhibitor</keyword>
<evidence type="ECO:0000313" key="8">
    <source>
        <dbReference type="Proteomes" id="UP000796880"/>
    </source>
</evidence>
<proteinExistence type="inferred from homology"/>
<evidence type="ECO:0000256" key="5">
    <source>
        <dbReference type="SAM" id="SignalP"/>
    </source>
</evidence>
<feature type="signal peptide" evidence="5">
    <location>
        <begin position="1"/>
        <end position="25"/>
    </location>
</feature>
<evidence type="ECO:0000313" key="7">
    <source>
        <dbReference type="EMBL" id="KAF3437151.1"/>
    </source>
</evidence>
<feature type="chain" id="PRO_5035462815" description="Bowman-Birk serine protease inhibitors family domain-containing protein" evidence="5">
    <location>
        <begin position="26"/>
        <end position="94"/>
    </location>
</feature>
<dbReference type="Gene3D" id="2.10.69.10">
    <property type="entry name" value="Cysteine Protease (Bromelain) Inhibitor, subunit H"/>
    <property type="match status" value="1"/>
</dbReference>
<reference evidence="7" key="1">
    <citation type="submission" date="2020-03" db="EMBL/GenBank/DDBJ databases">
        <title>A high-quality chromosome-level genome assembly of a woody plant with both climbing and erect habits, Rhamnella rubrinervis.</title>
        <authorList>
            <person name="Lu Z."/>
            <person name="Yang Y."/>
            <person name="Zhu X."/>
            <person name="Sun Y."/>
        </authorList>
    </citation>
    <scope>NUCLEOTIDE SEQUENCE</scope>
    <source>
        <strain evidence="7">BYM</strain>
        <tissue evidence="7">Leaf</tissue>
    </source>
</reference>
<dbReference type="OrthoDB" id="1928998at2759"/>
<comment type="similarity">
    <text evidence="1">Belongs to the Bowman-Birk serine protease inhibitor family.</text>
</comment>
<keyword evidence="3" id="KW-0722">Serine protease inhibitor</keyword>
<accession>A0A8K0DUY0</accession>
<evidence type="ECO:0000256" key="4">
    <source>
        <dbReference type="ARBA" id="ARBA00023157"/>
    </source>
</evidence>